<evidence type="ECO:0000256" key="2">
    <source>
        <dbReference type="PIRSR" id="PIRSR640198-2"/>
    </source>
</evidence>
<proteinExistence type="predicted"/>
<evidence type="ECO:0000259" key="3">
    <source>
        <dbReference type="PROSITE" id="PS51459"/>
    </source>
</evidence>
<dbReference type="EMBL" id="JABZSJ010000005">
    <property type="protein sequence ID" value="MBF1383622.1"/>
    <property type="molecule type" value="Genomic_DNA"/>
</dbReference>
<protein>
    <submittedName>
        <fullName evidence="4">Fic family protein</fullName>
    </submittedName>
</protein>
<dbReference type="Gene3D" id="1.10.3290.10">
    <property type="entry name" value="Fido-like domain"/>
    <property type="match status" value="1"/>
</dbReference>
<feature type="domain" description="Fido" evidence="3">
    <location>
        <begin position="116"/>
        <end position="273"/>
    </location>
</feature>
<dbReference type="PROSITE" id="PS51459">
    <property type="entry name" value="FIDO"/>
    <property type="match status" value="1"/>
</dbReference>
<keyword evidence="2" id="KW-0547">Nucleotide-binding</keyword>
<name>A0A930N0G6_9BACT</name>
<dbReference type="SUPFAM" id="SSF140931">
    <property type="entry name" value="Fic-like"/>
    <property type="match status" value="1"/>
</dbReference>
<comment type="caution">
    <text evidence="4">The sequence shown here is derived from an EMBL/GenBank/DDBJ whole genome shotgun (WGS) entry which is preliminary data.</text>
</comment>
<dbReference type="Proteomes" id="UP000771736">
    <property type="component" value="Unassembled WGS sequence"/>
</dbReference>
<dbReference type="AlphaFoldDB" id="A0A930N0G6"/>
<dbReference type="InterPro" id="IPR036597">
    <property type="entry name" value="Fido-like_dom_sf"/>
</dbReference>
<dbReference type="PANTHER" id="PTHR13504">
    <property type="entry name" value="FIDO DOMAIN-CONTAINING PROTEIN DDB_G0283145"/>
    <property type="match status" value="1"/>
</dbReference>
<evidence type="ECO:0000313" key="5">
    <source>
        <dbReference type="Proteomes" id="UP000771736"/>
    </source>
</evidence>
<dbReference type="PANTHER" id="PTHR13504:SF33">
    <property type="entry name" value="FIC FAMILY PROTEIN"/>
    <property type="match status" value="1"/>
</dbReference>
<feature type="binding site" evidence="2">
    <location>
        <begin position="250"/>
        <end position="251"/>
    </location>
    <ligand>
        <name>ATP</name>
        <dbReference type="ChEBI" id="CHEBI:30616"/>
    </ligand>
</feature>
<reference evidence="4" key="1">
    <citation type="submission" date="2020-04" db="EMBL/GenBank/DDBJ databases">
        <title>Deep metagenomics examines the oral microbiome during advanced dental caries in children, revealing novel taxa and co-occurrences with host molecules.</title>
        <authorList>
            <person name="Baker J.L."/>
            <person name="Morton J.T."/>
            <person name="Dinis M."/>
            <person name="Alvarez R."/>
            <person name="Tran N.C."/>
            <person name="Knight R."/>
            <person name="Edlund A."/>
        </authorList>
    </citation>
    <scope>NUCLEOTIDE SEQUENCE</scope>
    <source>
        <strain evidence="4">JCVI_44_bin.5</strain>
    </source>
</reference>
<dbReference type="Pfam" id="PF13776">
    <property type="entry name" value="DUF4172"/>
    <property type="match status" value="1"/>
</dbReference>
<gene>
    <name evidence="4" type="ORF">HXN26_01995</name>
</gene>
<evidence type="ECO:0000313" key="4">
    <source>
        <dbReference type="EMBL" id="MBF1383622.1"/>
    </source>
</evidence>
<sequence length="369" mass="42416">MNNKNIWQDADLRNMTWQDSTFSSILSEVHFLRGKLLGTLSLFGFKEQNDFLLEALTEETVHSSAIEGERLNRDSVRSSVAKHLGLEYEGLPPTDHYIEGVVQIMIDATSHFGEPINEKRLFAWHAALFPTGQSGIYKIGVGRWRVGEEPMQVVSGAMGRQKVHYEAPPSSDVPRMMQHLFEWIENETAVIDPVVKAAVAHLWFLTIHPFDDGNGRLCRTITEVLLSRADKTAQRYYSLSSEILKHRKDYYAQLEKAQHGNTDITEWILWFLRTLHGALKVALEKTENTIRKVHFWDKHKDLVLNERQRKVLNMLLDGFDGKLNSSKWYKINHCSQDTAIRDLNDLVAKKILQKSEKGGRSTNYELTIE</sequence>
<dbReference type="Pfam" id="PF02661">
    <property type="entry name" value="Fic"/>
    <property type="match status" value="1"/>
</dbReference>
<dbReference type="InterPro" id="IPR025230">
    <property type="entry name" value="DUF4172"/>
</dbReference>
<evidence type="ECO:0000256" key="1">
    <source>
        <dbReference type="PIRSR" id="PIRSR640198-1"/>
    </source>
</evidence>
<keyword evidence="2" id="KW-0067">ATP-binding</keyword>
<organism evidence="4 5">
    <name type="scientific">Prevotella aurantiaca</name>
    <dbReference type="NCBI Taxonomy" id="596085"/>
    <lineage>
        <taxon>Bacteria</taxon>
        <taxon>Pseudomonadati</taxon>
        <taxon>Bacteroidota</taxon>
        <taxon>Bacteroidia</taxon>
        <taxon>Bacteroidales</taxon>
        <taxon>Prevotellaceae</taxon>
        <taxon>Prevotella</taxon>
    </lineage>
</organism>
<dbReference type="GO" id="GO:0005524">
    <property type="term" value="F:ATP binding"/>
    <property type="evidence" value="ECO:0007669"/>
    <property type="project" value="UniProtKB-KW"/>
</dbReference>
<dbReference type="InterPro" id="IPR003812">
    <property type="entry name" value="Fido"/>
</dbReference>
<feature type="binding site" evidence="2">
    <location>
        <begin position="212"/>
        <end position="219"/>
    </location>
    <ligand>
        <name>ATP</name>
        <dbReference type="ChEBI" id="CHEBI:30616"/>
    </ligand>
</feature>
<accession>A0A930N0G6</accession>
<dbReference type="RefSeq" id="WP_273158384.1">
    <property type="nucleotide sequence ID" value="NZ_JABZSJ010000005.1"/>
</dbReference>
<feature type="active site" evidence="1">
    <location>
        <position position="208"/>
    </location>
</feature>
<dbReference type="InterPro" id="IPR040198">
    <property type="entry name" value="Fido_containing"/>
</dbReference>